<dbReference type="GO" id="GO:0048015">
    <property type="term" value="P:phosphatidylinositol-mediated signaling"/>
    <property type="evidence" value="ECO:0007669"/>
    <property type="project" value="TreeGrafter"/>
</dbReference>
<dbReference type="PaxDb" id="2850-Phatr7164"/>
<dbReference type="Proteomes" id="UP000000759">
    <property type="component" value="Chromosome 21"/>
</dbReference>
<feature type="non-terminal residue" evidence="4">
    <location>
        <position position="1"/>
    </location>
</feature>
<dbReference type="EMBL" id="CM000623">
    <property type="protein sequence ID" value="EEC44665.1"/>
    <property type="molecule type" value="Genomic_DNA"/>
</dbReference>
<gene>
    <name evidence="4" type="ORF">PHATRDRAFT_7164</name>
</gene>
<dbReference type="PROSITE" id="PS50290">
    <property type="entry name" value="PI3_4_KINASE_3"/>
    <property type="match status" value="1"/>
</dbReference>
<keyword evidence="2" id="KW-0418">Kinase</keyword>
<dbReference type="InterPro" id="IPR000403">
    <property type="entry name" value="PI3/4_kinase_cat_dom"/>
</dbReference>
<dbReference type="GO" id="GO:0004430">
    <property type="term" value="F:1-phosphatidylinositol 4-kinase activity"/>
    <property type="evidence" value="ECO:0007669"/>
    <property type="project" value="TreeGrafter"/>
</dbReference>
<evidence type="ECO:0000313" key="4">
    <source>
        <dbReference type="EMBL" id="EEC44665.1"/>
    </source>
</evidence>
<dbReference type="SMART" id="SM00146">
    <property type="entry name" value="PI3Kc"/>
    <property type="match status" value="1"/>
</dbReference>
<dbReference type="GO" id="GO:0005737">
    <property type="term" value="C:cytoplasm"/>
    <property type="evidence" value="ECO:0007669"/>
    <property type="project" value="TreeGrafter"/>
</dbReference>
<accession>B7GA25</accession>
<dbReference type="RefSeq" id="XP_002183996.1">
    <property type="nucleotide sequence ID" value="XM_002183960.1"/>
</dbReference>
<dbReference type="KEGG" id="pti:PHATRDRAFT_7164"/>
<evidence type="ECO:0000256" key="2">
    <source>
        <dbReference type="ARBA" id="ARBA00022777"/>
    </source>
</evidence>
<dbReference type="Pfam" id="PF00454">
    <property type="entry name" value="PI3_PI4_kinase"/>
    <property type="match status" value="1"/>
</dbReference>
<feature type="non-terminal residue" evidence="4">
    <location>
        <position position="170"/>
    </location>
</feature>
<dbReference type="GeneID" id="7195565"/>
<name>B7GA25_PHATC</name>
<feature type="domain" description="PI3K/PI4K catalytic" evidence="3">
    <location>
        <begin position="1"/>
        <end position="156"/>
    </location>
</feature>
<dbReference type="STRING" id="556484.B7GA25"/>
<dbReference type="OrthoDB" id="10264149at2759"/>
<keyword evidence="1" id="KW-0808">Transferase</keyword>
<evidence type="ECO:0000256" key="1">
    <source>
        <dbReference type="ARBA" id="ARBA00022679"/>
    </source>
</evidence>
<dbReference type="InterPro" id="IPR011009">
    <property type="entry name" value="Kinase-like_dom_sf"/>
</dbReference>
<dbReference type="InterPro" id="IPR015433">
    <property type="entry name" value="PI3/4_kinase"/>
</dbReference>
<proteinExistence type="predicted"/>
<dbReference type="SUPFAM" id="SSF56112">
    <property type="entry name" value="Protein kinase-like (PK-like)"/>
    <property type="match status" value="1"/>
</dbReference>
<evidence type="ECO:0000313" key="5">
    <source>
        <dbReference type="Proteomes" id="UP000000759"/>
    </source>
</evidence>
<dbReference type="GO" id="GO:0046854">
    <property type="term" value="P:phosphatidylinositol phosphate biosynthetic process"/>
    <property type="evidence" value="ECO:0007669"/>
    <property type="project" value="InterPro"/>
</dbReference>
<reference evidence="5" key="2">
    <citation type="submission" date="2008-08" db="EMBL/GenBank/DDBJ databases">
        <authorList>
            <consortium name="Diatom Consortium"/>
            <person name="Grigoriev I."/>
            <person name="Grimwood J."/>
            <person name="Kuo A."/>
            <person name="Otillar R.P."/>
            <person name="Salamov A."/>
            <person name="Detter J.C."/>
            <person name="Lindquist E."/>
            <person name="Shapiro H."/>
            <person name="Lucas S."/>
            <person name="Glavina del Rio T."/>
            <person name="Pitluck S."/>
            <person name="Rokhsar D."/>
            <person name="Bowler C."/>
        </authorList>
    </citation>
    <scope>GENOME REANNOTATION</scope>
    <source>
        <strain evidence="5">CCAP 1055/1</strain>
    </source>
</reference>
<dbReference type="Gene3D" id="1.10.1070.11">
    <property type="entry name" value="Phosphatidylinositol 3-/4-kinase, catalytic domain"/>
    <property type="match status" value="1"/>
</dbReference>
<protein>
    <recommendedName>
        <fullName evidence="3">PI3K/PI4K catalytic domain-containing protein</fullName>
    </recommendedName>
</protein>
<evidence type="ECO:0000259" key="3">
    <source>
        <dbReference type="PROSITE" id="PS50290"/>
    </source>
</evidence>
<dbReference type="GO" id="GO:0016020">
    <property type="term" value="C:membrane"/>
    <property type="evidence" value="ECO:0007669"/>
    <property type="project" value="TreeGrafter"/>
</dbReference>
<dbReference type="PANTHER" id="PTHR10048">
    <property type="entry name" value="PHOSPHATIDYLINOSITOL KINASE"/>
    <property type="match status" value="1"/>
</dbReference>
<reference evidence="4 5" key="1">
    <citation type="journal article" date="2008" name="Nature">
        <title>The Phaeodactylum genome reveals the evolutionary history of diatom genomes.</title>
        <authorList>
            <person name="Bowler C."/>
            <person name="Allen A.E."/>
            <person name="Badger J.H."/>
            <person name="Grimwood J."/>
            <person name="Jabbari K."/>
            <person name="Kuo A."/>
            <person name="Maheswari U."/>
            <person name="Martens C."/>
            <person name="Maumus F."/>
            <person name="Otillar R.P."/>
            <person name="Rayko E."/>
            <person name="Salamov A."/>
            <person name="Vandepoele K."/>
            <person name="Beszteri B."/>
            <person name="Gruber A."/>
            <person name="Heijde M."/>
            <person name="Katinka M."/>
            <person name="Mock T."/>
            <person name="Valentin K."/>
            <person name="Verret F."/>
            <person name="Berges J.A."/>
            <person name="Brownlee C."/>
            <person name="Cadoret J.P."/>
            <person name="Chiovitti A."/>
            <person name="Choi C.J."/>
            <person name="Coesel S."/>
            <person name="De Martino A."/>
            <person name="Detter J.C."/>
            <person name="Durkin C."/>
            <person name="Falciatore A."/>
            <person name="Fournet J."/>
            <person name="Haruta M."/>
            <person name="Huysman M.J."/>
            <person name="Jenkins B.D."/>
            <person name="Jiroutova K."/>
            <person name="Jorgensen R.E."/>
            <person name="Joubert Y."/>
            <person name="Kaplan A."/>
            <person name="Kroger N."/>
            <person name="Kroth P.G."/>
            <person name="La Roche J."/>
            <person name="Lindquist E."/>
            <person name="Lommer M."/>
            <person name="Martin-Jezequel V."/>
            <person name="Lopez P.J."/>
            <person name="Lucas S."/>
            <person name="Mangogna M."/>
            <person name="McGinnis K."/>
            <person name="Medlin L.K."/>
            <person name="Montsant A."/>
            <person name="Oudot-Le Secq M.P."/>
            <person name="Napoli C."/>
            <person name="Obornik M."/>
            <person name="Parker M.S."/>
            <person name="Petit J.L."/>
            <person name="Porcel B.M."/>
            <person name="Poulsen N."/>
            <person name="Robison M."/>
            <person name="Rychlewski L."/>
            <person name="Rynearson T.A."/>
            <person name="Schmutz J."/>
            <person name="Shapiro H."/>
            <person name="Siaut M."/>
            <person name="Stanley M."/>
            <person name="Sussman M.R."/>
            <person name="Taylor A.R."/>
            <person name="Vardi A."/>
            <person name="von Dassow P."/>
            <person name="Vyverman W."/>
            <person name="Willis A."/>
            <person name="Wyrwicz L.S."/>
            <person name="Rokhsar D.S."/>
            <person name="Weissenbach J."/>
            <person name="Armbrust E.V."/>
            <person name="Green B.R."/>
            <person name="Van de Peer Y."/>
            <person name="Grigoriev I.V."/>
        </authorList>
    </citation>
    <scope>NUCLEOTIDE SEQUENCE [LARGE SCALE GENOMIC DNA]</scope>
    <source>
        <strain evidence="4 5">CCAP 1055/1</strain>
    </source>
</reference>
<organism evidence="4 5">
    <name type="scientific">Phaeodactylum tricornutum (strain CCAP 1055/1)</name>
    <dbReference type="NCBI Taxonomy" id="556484"/>
    <lineage>
        <taxon>Eukaryota</taxon>
        <taxon>Sar</taxon>
        <taxon>Stramenopiles</taxon>
        <taxon>Ochrophyta</taxon>
        <taxon>Bacillariophyta</taxon>
        <taxon>Bacillariophyceae</taxon>
        <taxon>Bacillariophycidae</taxon>
        <taxon>Naviculales</taxon>
        <taxon>Phaeodactylaceae</taxon>
        <taxon>Phaeodactylum</taxon>
    </lineage>
</organism>
<sequence>RNFVRSLAAYSLMSYLFMFKDRHNGNILLDTAGHVIHIDFGFVFGAAPGGSFSLEMSTPFKLTEEMLDVMGGLRSPLFSEFVTLFCCGFLALQCHSETFLTVVEIMSKDSTFKCFEGRDTVEVVAKLKERFCTNLSKGETIAFALDLIKQATTSYGTRQYDLYQYMSQGI</sequence>
<dbReference type="eggNOG" id="KOG0903">
    <property type="taxonomic scope" value="Eukaryota"/>
</dbReference>
<keyword evidence="5" id="KW-1185">Reference proteome</keyword>
<dbReference type="HOGENOM" id="CLU_247227_0_0_1"/>
<dbReference type="InterPro" id="IPR036940">
    <property type="entry name" value="PI3/4_kinase_cat_sf"/>
</dbReference>
<dbReference type="AlphaFoldDB" id="B7GA25"/>
<dbReference type="PANTHER" id="PTHR10048:SF22">
    <property type="entry name" value="PHOSPHATIDYLINOSITOL 4-KINASE BETA"/>
    <property type="match status" value="1"/>
</dbReference>
<dbReference type="InParanoid" id="B7GA25"/>